<evidence type="ECO:0000259" key="3">
    <source>
        <dbReference type="Pfam" id="PF00144"/>
    </source>
</evidence>
<dbReference type="Proteomes" id="UP000289734">
    <property type="component" value="Unassembled WGS sequence"/>
</dbReference>
<gene>
    <name evidence="4" type="ORF">EQG68_02510</name>
</gene>
<dbReference type="EMBL" id="SBKQ01000002">
    <property type="protein sequence ID" value="RXR34801.1"/>
    <property type="molecule type" value="Genomic_DNA"/>
</dbReference>
<evidence type="ECO:0000256" key="2">
    <source>
        <dbReference type="ARBA" id="ARBA00023136"/>
    </source>
</evidence>
<sequence>MEKTYFLILIFSFLNMSAQEEVNQLHIFFNELHKEGKFNGNVLIAEKGEIIFKESYGLANEETKQKLNEETVFELASLSKQFTAMGIVQLEKEGRLSYNDTISKYIPELKIYKGVTIHNLLTHTGGLPDYMGLAEDYWDKTKIATNDDIISLLEKIKPKMEFEPNKKWDYSNTGYLLLGTIIERVSGKSFEEYLKEKIFSPIGMNNTTIYRRRFLPKKMQNYALGYIFSDSLQRKILPDELGNDFYVVYLDGIVGDGMVNSNIHDLLLWDRALYNNSFIDNNDRKLIFSSYKTDENEETDYGYGWFLADNDIYGKIAYHTGSWAGYLTFIDRHLDNDKTIIILQNNSNKETKIPIKNVRRILYDLPVEKPIILEDDLLLKYKGIYITDKGKEKEIVFEDNKLWIPMNPQVKLELVPVSKTKFIVSGFSPEVSYTFILDKNSEVIGYRVQQPEQGVDQITKRKITQ</sequence>
<feature type="domain" description="Beta-lactamase-related" evidence="3">
    <location>
        <begin position="41"/>
        <end position="349"/>
    </location>
</feature>
<dbReference type="GO" id="GO:0016787">
    <property type="term" value="F:hydrolase activity"/>
    <property type="evidence" value="ECO:0007669"/>
    <property type="project" value="UniProtKB-KW"/>
</dbReference>
<dbReference type="PANTHER" id="PTHR46825">
    <property type="entry name" value="D-ALANYL-D-ALANINE-CARBOXYPEPTIDASE/ENDOPEPTIDASE AMPH"/>
    <property type="match status" value="1"/>
</dbReference>
<keyword evidence="2" id="KW-0472">Membrane</keyword>
<dbReference type="GO" id="GO:0016020">
    <property type="term" value="C:membrane"/>
    <property type="evidence" value="ECO:0007669"/>
    <property type="project" value="UniProtKB-SubCell"/>
</dbReference>
<keyword evidence="5" id="KW-1185">Reference proteome</keyword>
<proteinExistence type="predicted"/>
<keyword evidence="4" id="KW-0378">Hydrolase</keyword>
<dbReference type="SUPFAM" id="SSF56601">
    <property type="entry name" value="beta-lactamase/transpeptidase-like"/>
    <property type="match status" value="1"/>
</dbReference>
<dbReference type="PANTHER" id="PTHR46825:SF11">
    <property type="entry name" value="PENICILLIN-BINDING PROTEIN 4"/>
    <property type="match status" value="1"/>
</dbReference>
<evidence type="ECO:0000313" key="4">
    <source>
        <dbReference type="EMBL" id="RXR34801.1"/>
    </source>
</evidence>
<accession>A0A4Q1KWU7</accession>
<evidence type="ECO:0000256" key="1">
    <source>
        <dbReference type="ARBA" id="ARBA00004370"/>
    </source>
</evidence>
<dbReference type="Pfam" id="PF00144">
    <property type="entry name" value="Beta-lactamase"/>
    <property type="match status" value="1"/>
</dbReference>
<dbReference type="AlphaFoldDB" id="A0A4Q1KWU7"/>
<dbReference type="InterPro" id="IPR001466">
    <property type="entry name" value="Beta-lactam-related"/>
</dbReference>
<comment type="subcellular location">
    <subcellularLocation>
        <location evidence="1">Membrane</location>
    </subcellularLocation>
</comment>
<reference evidence="5" key="1">
    <citation type="submission" date="2019-01" db="EMBL/GenBank/DDBJ databases">
        <title>Cytophagaceae bacterium strain CAR-16.</title>
        <authorList>
            <person name="Chen W.-M."/>
        </authorList>
    </citation>
    <scope>NUCLEOTIDE SEQUENCE [LARGE SCALE GENOMIC DNA]</scope>
    <source>
        <strain evidence="5">ICH-30</strain>
    </source>
</reference>
<name>A0A4Q1KWU7_9FLAO</name>
<organism evidence="4 5">
    <name type="scientific">Flavobacterium piscinae</name>
    <dbReference type="NCBI Taxonomy" id="2506424"/>
    <lineage>
        <taxon>Bacteria</taxon>
        <taxon>Pseudomonadati</taxon>
        <taxon>Bacteroidota</taxon>
        <taxon>Flavobacteriia</taxon>
        <taxon>Flavobacteriales</taxon>
        <taxon>Flavobacteriaceae</taxon>
        <taxon>Flavobacterium</taxon>
    </lineage>
</organism>
<dbReference type="Gene3D" id="3.40.710.10">
    <property type="entry name" value="DD-peptidase/beta-lactamase superfamily"/>
    <property type="match status" value="1"/>
</dbReference>
<comment type="caution">
    <text evidence="4">The sequence shown here is derived from an EMBL/GenBank/DDBJ whole genome shotgun (WGS) entry which is preliminary data.</text>
</comment>
<protein>
    <submittedName>
        <fullName evidence="4">Class A beta-lactamase-related serine hydrolase</fullName>
    </submittedName>
</protein>
<dbReference type="InterPro" id="IPR050491">
    <property type="entry name" value="AmpC-like"/>
</dbReference>
<dbReference type="OrthoDB" id="9793489at2"/>
<dbReference type="InterPro" id="IPR012338">
    <property type="entry name" value="Beta-lactam/transpept-like"/>
</dbReference>
<evidence type="ECO:0000313" key="5">
    <source>
        <dbReference type="Proteomes" id="UP000289734"/>
    </source>
</evidence>